<name>A0A382RJW6_9ZZZZ</name>
<accession>A0A382RJW6</accession>
<dbReference type="AlphaFoldDB" id="A0A382RJW6"/>
<evidence type="ECO:0000313" key="1">
    <source>
        <dbReference type="EMBL" id="SVC97542.1"/>
    </source>
</evidence>
<proteinExistence type="predicted"/>
<feature type="non-terminal residue" evidence="1">
    <location>
        <position position="1"/>
    </location>
</feature>
<organism evidence="1">
    <name type="scientific">marine metagenome</name>
    <dbReference type="NCBI Taxonomy" id="408172"/>
    <lineage>
        <taxon>unclassified sequences</taxon>
        <taxon>metagenomes</taxon>
        <taxon>ecological metagenomes</taxon>
    </lineage>
</organism>
<protein>
    <submittedName>
        <fullName evidence="1">Uncharacterized protein</fullName>
    </submittedName>
</protein>
<sequence length="124" mass="13396">VEGIRCVRHVAALVLVVACVGCERFSETASLPSGVTAKPSGPALVNERWRIVKMAMAHDIFTIEVEVVVASNALAVARELVEPLQSQYAEILVYVYADGEGAGGHVPLKRINWTIADGFSELEY</sequence>
<reference evidence="1" key="1">
    <citation type="submission" date="2018-05" db="EMBL/GenBank/DDBJ databases">
        <authorList>
            <person name="Lanie J.A."/>
            <person name="Ng W.-L."/>
            <person name="Kazmierczak K.M."/>
            <person name="Andrzejewski T.M."/>
            <person name="Davidsen T.M."/>
            <person name="Wayne K.J."/>
            <person name="Tettelin H."/>
            <person name="Glass J.I."/>
            <person name="Rusch D."/>
            <person name="Podicherti R."/>
            <person name="Tsui H.-C.T."/>
            <person name="Winkler M.E."/>
        </authorList>
    </citation>
    <scope>NUCLEOTIDE SEQUENCE</scope>
</reference>
<gene>
    <name evidence="1" type="ORF">METZ01_LOCUS350396</name>
</gene>
<dbReference type="EMBL" id="UINC01122001">
    <property type="protein sequence ID" value="SVC97542.1"/>
    <property type="molecule type" value="Genomic_DNA"/>
</dbReference>